<evidence type="ECO:0000313" key="2">
    <source>
        <dbReference type="EMBL" id="MCG7321552.1"/>
    </source>
</evidence>
<organism evidence="2 3">
    <name type="scientific">Arsenicicoccus bolidensis</name>
    <dbReference type="NCBI Taxonomy" id="229480"/>
    <lineage>
        <taxon>Bacteria</taxon>
        <taxon>Bacillati</taxon>
        <taxon>Actinomycetota</taxon>
        <taxon>Actinomycetes</taxon>
        <taxon>Micrococcales</taxon>
        <taxon>Intrasporangiaceae</taxon>
        <taxon>Arsenicicoccus</taxon>
    </lineage>
</organism>
<reference evidence="2 3" key="1">
    <citation type="submission" date="2022-02" db="EMBL/GenBank/DDBJ databases">
        <title>Uncovering new skin microbiome diversity through culturing and metagenomics.</title>
        <authorList>
            <person name="Conlan S."/>
            <person name="Deming C."/>
            <person name="Nisc Comparative Sequencing Program N."/>
            <person name="Segre J.A."/>
        </authorList>
    </citation>
    <scope>NUCLEOTIDE SEQUENCE [LARGE SCALE GENOMIC DNA]</scope>
    <source>
        <strain evidence="2 3">ACRQZ</strain>
    </source>
</reference>
<feature type="transmembrane region" description="Helical" evidence="1">
    <location>
        <begin position="145"/>
        <end position="166"/>
    </location>
</feature>
<keyword evidence="1" id="KW-0812">Transmembrane</keyword>
<feature type="transmembrane region" description="Helical" evidence="1">
    <location>
        <begin position="83"/>
        <end position="109"/>
    </location>
</feature>
<protein>
    <submittedName>
        <fullName evidence="2">Uncharacterized protein</fullName>
    </submittedName>
</protein>
<dbReference type="Proteomes" id="UP001521931">
    <property type="component" value="Unassembled WGS sequence"/>
</dbReference>
<proteinExistence type="predicted"/>
<feature type="transmembrane region" description="Helical" evidence="1">
    <location>
        <begin position="34"/>
        <end position="51"/>
    </location>
</feature>
<dbReference type="RefSeq" id="WP_239263298.1">
    <property type="nucleotide sequence ID" value="NZ_JAKRCV010000014.1"/>
</dbReference>
<gene>
    <name evidence="2" type="ORF">MHL29_06535</name>
</gene>
<evidence type="ECO:0000256" key="1">
    <source>
        <dbReference type="SAM" id="Phobius"/>
    </source>
</evidence>
<dbReference type="EMBL" id="JAKRCV010000014">
    <property type="protein sequence ID" value="MCG7321552.1"/>
    <property type="molecule type" value="Genomic_DNA"/>
</dbReference>
<evidence type="ECO:0000313" key="3">
    <source>
        <dbReference type="Proteomes" id="UP001521931"/>
    </source>
</evidence>
<keyword evidence="1" id="KW-1133">Transmembrane helix</keyword>
<keyword evidence="3" id="KW-1185">Reference proteome</keyword>
<keyword evidence="1" id="KW-0472">Membrane</keyword>
<sequence length="215" mass="23482">MISRVIPLLMLTMLFFFYNAEIWQVAAQLTMQRTWAAVAVIALLSISLAAGNANDELGRMLEDHAKNPEAEAHPVRRAERFNVLLVSVLVTMIQVTLLAILVFVGFLAFGALSITEGTATQWIGKAPAQFEGFLAILPNTINRPMVQVCLVLAGLGALSFVASAGADPAYRTNFVEPVLREMRAGLDVRDAYVAARHQCECADQLAAEQRAERQP</sequence>
<accession>A0ABS9Q2M9</accession>
<name>A0ABS9Q2M9_9MICO</name>
<comment type="caution">
    <text evidence="2">The sequence shown here is derived from an EMBL/GenBank/DDBJ whole genome shotgun (WGS) entry which is preliminary data.</text>
</comment>